<evidence type="ECO:0000313" key="7">
    <source>
        <dbReference type="Proteomes" id="UP001431010"/>
    </source>
</evidence>
<proteinExistence type="predicted"/>
<dbReference type="SUPFAM" id="SSF111369">
    <property type="entry name" value="HlyD-like secretion proteins"/>
    <property type="match status" value="2"/>
</dbReference>
<feature type="chain" id="PRO_5045070752" evidence="5">
    <location>
        <begin position="37"/>
        <end position="341"/>
    </location>
</feature>
<accession>A0ABY3R3G1</accession>
<keyword evidence="7" id="KW-1185">Reference proteome</keyword>
<evidence type="ECO:0000256" key="2">
    <source>
        <dbReference type="ARBA" id="ARBA00023054"/>
    </source>
</evidence>
<feature type="signal peptide" evidence="5">
    <location>
        <begin position="1"/>
        <end position="36"/>
    </location>
</feature>
<comment type="subcellular location">
    <subcellularLocation>
        <location evidence="1">Cell envelope</location>
    </subcellularLocation>
</comment>
<dbReference type="Gene3D" id="2.40.30.170">
    <property type="match status" value="1"/>
</dbReference>
<keyword evidence="2 3" id="KW-0175">Coiled coil</keyword>
<reference evidence="6" key="1">
    <citation type="journal article" date="2024" name="Antonie Van Leeuwenhoek">
        <title>Bradyrhizobium ontarionense sp. nov., a novel bacterial symbiont isolated from Aeschynomene indica (Indian jointvetch), harbours photosynthesis, nitrogen fixation and nitrous oxide (N2O) reductase genes.</title>
        <authorList>
            <person name="Bromfield E.S.P."/>
            <person name="Cloutier S."/>
        </authorList>
    </citation>
    <scope>NUCLEOTIDE SEQUENCE</scope>
    <source>
        <strain evidence="6">A19</strain>
    </source>
</reference>
<feature type="coiled-coil region" evidence="3">
    <location>
        <begin position="162"/>
        <end position="220"/>
    </location>
</feature>
<evidence type="ECO:0000256" key="5">
    <source>
        <dbReference type="SAM" id="SignalP"/>
    </source>
</evidence>
<dbReference type="EMBL" id="CP088156">
    <property type="protein sequence ID" value="UFZ01577.1"/>
    <property type="molecule type" value="Genomic_DNA"/>
</dbReference>
<feature type="region of interest" description="Disordered" evidence="4">
    <location>
        <begin position="109"/>
        <end position="129"/>
    </location>
</feature>
<evidence type="ECO:0000256" key="3">
    <source>
        <dbReference type="SAM" id="Coils"/>
    </source>
</evidence>
<dbReference type="PANTHER" id="PTHR32347:SF27">
    <property type="entry name" value="RND EFFLUX PUMP MEMBRANE FUSION PROTEIN BARREL-SANDWICH DOMAIN-CONTAINING PROTEIN"/>
    <property type="match status" value="1"/>
</dbReference>
<evidence type="ECO:0000256" key="4">
    <source>
        <dbReference type="SAM" id="MobiDB-lite"/>
    </source>
</evidence>
<evidence type="ECO:0000313" key="6">
    <source>
        <dbReference type="EMBL" id="UFZ01577.1"/>
    </source>
</evidence>
<organism evidence="6 7">
    <name type="scientific">Bradyrhizobium ontarionense</name>
    <dbReference type="NCBI Taxonomy" id="2898149"/>
    <lineage>
        <taxon>Bacteria</taxon>
        <taxon>Pseudomonadati</taxon>
        <taxon>Pseudomonadota</taxon>
        <taxon>Alphaproteobacteria</taxon>
        <taxon>Hyphomicrobiales</taxon>
        <taxon>Nitrobacteraceae</taxon>
        <taxon>Bradyrhizobium</taxon>
    </lineage>
</organism>
<sequence length="341" mass="35809">MIGSRIAPRVRAIGLATAAAAALAIAPAWVTRPVHAANAQDERWLAVAPGRVEPASGLIKLGAPVGGLIQEVLIKANEAVFAGQALVRLADAEARAQLASAEAQVAMRKRVRNKESTPSGAGPRRRAEDGLADAQAALFDARVALDKAAAERRAGRGADADVETARTQATAAQTRLEQQADELRKVTADAPLPISAEGQLNVARSELQGARATLDKLTIRAPLDATILQVNARAGEVASPQATPPLVLLGDITALRVRAELDQRDLDKIKVGQQAVVRSEAFRGRDVAGKVAVVAPLVESSRASTLSQRNMTDVDVVEVLVDLAEPGPFAVGMKVDVYFRP</sequence>
<dbReference type="PANTHER" id="PTHR32347">
    <property type="entry name" value="EFFLUX SYSTEM COMPONENT YKNX-RELATED"/>
    <property type="match status" value="1"/>
</dbReference>
<keyword evidence="5" id="KW-0732">Signal</keyword>
<evidence type="ECO:0000256" key="1">
    <source>
        <dbReference type="ARBA" id="ARBA00004196"/>
    </source>
</evidence>
<dbReference type="Proteomes" id="UP001431010">
    <property type="component" value="Chromosome"/>
</dbReference>
<gene>
    <name evidence="6" type="ORF">LQG66_19845</name>
</gene>
<name>A0ABY3R3G1_9BRAD</name>
<dbReference type="RefSeq" id="WP_231317372.1">
    <property type="nucleotide sequence ID" value="NZ_CP088156.1"/>
</dbReference>
<protein>
    <submittedName>
        <fullName evidence="6">Efflux RND transporter periplasmic adaptor subunit</fullName>
    </submittedName>
</protein>
<dbReference type="InterPro" id="IPR050465">
    <property type="entry name" value="UPF0194_transport"/>
</dbReference>
<dbReference type="Gene3D" id="2.40.50.100">
    <property type="match status" value="1"/>
</dbReference>